<accession>A0ABQ6H0C8</accession>
<evidence type="ECO:0000313" key="2">
    <source>
        <dbReference type="EMBL" id="GLX80267.1"/>
    </source>
</evidence>
<name>A0ABQ6H0C8_9GAMM</name>
<dbReference type="InterPro" id="IPR023614">
    <property type="entry name" value="Porin_dom_sf"/>
</dbReference>
<dbReference type="EMBL" id="BSST01000001">
    <property type="protein sequence ID" value="GLX80267.1"/>
    <property type="molecule type" value="Genomic_DNA"/>
</dbReference>
<keyword evidence="1" id="KW-0732">Signal</keyword>
<dbReference type="Proteomes" id="UP001157186">
    <property type="component" value="Unassembled WGS sequence"/>
</dbReference>
<evidence type="ECO:0000256" key="1">
    <source>
        <dbReference type="SAM" id="SignalP"/>
    </source>
</evidence>
<dbReference type="Pfam" id="PF07396">
    <property type="entry name" value="Porin_O_P"/>
    <property type="match status" value="1"/>
</dbReference>
<evidence type="ECO:0000313" key="3">
    <source>
        <dbReference type="Proteomes" id="UP001157186"/>
    </source>
</evidence>
<organism evidence="2 3">
    <name type="scientific">Thalassotalea insulae</name>
    <dbReference type="NCBI Taxonomy" id="2056778"/>
    <lineage>
        <taxon>Bacteria</taxon>
        <taxon>Pseudomonadati</taxon>
        <taxon>Pseudomonadota</taxon>
        <taxon>Gammaproteobacteria</taxon>
        <taxon>Alteromonadales</taxon>
        <taxon>Colwelliaceae</taxon>
        <taxon>Thalassotalea</taxon>
    </lineage>
</organism>
<comment type="caution">
    <text evidence="2">The sequence shown here is derived from an EMBL/GenBank/DDBJ whole genome shotgun (WGS) entry which is preliminary data.</text>
</comment>
<gene>
    <name evidence="2" type="primary">oprP</name>
    <name evidence="2" type="ORF">tinsulaeT_36070</name>
</gene>
<protein>
    <submittedName>
        <fullName evidence="2">Porin P</fullName>
    </submittedName>
</protein>
<sequence length="396" mass="44836">MTKTKLACSLLWLTFSSSIFAEHVASSTQDIDINNQAGLSLNSHDFYFRINGRLMVDYAFWHDAAYAGVTNKNGSGSEIRRSRIYLKGKYHDWQYRFQTNFNQNGATNSNTYIKYAGFNAFDIYLGKHAEPFGLESSNSSKFNSAIERPVTGNSHFAGDRELGVSIAGHQKNYAYQLGVYDIASTPTDNNYAITGRVSYLPIQLNNQLLHLGLAASVRQLDEKTIFLAQDRASVHATSVKSITTGEFFAKSSRVYNIEASYQYRQLQLSGEYQLAKFTGVNNRNNHEFTSYYLQASYFLTPDYRPYDLASGTFLGITPNQLSGAWELFSRYESVDFLDNQYGSTARILTSGINYFATQYTRLSVNYTHAEIDYGRLTHNSDSIDGSALTFRVQFYW</sequence>
<proteinExistence type="predicted"/>
<feature type="chain" id="PRO_5046417713" evidence="1">
    <location>
        <begin position="22"/>
        <end position="396"/>
    </location>
</feature>
<dbReference type="SUPFAM" id="SSF56935">
    <property type="entry name" value="Porins"/>
    <property type="match status" value="1"/>
</dbReference>
<dbReference type="RefSeq" id="WP_284246241.1">
    <property type="nucleotide sequence ID" value="NZ_BSST01000001.1"/>
</dbReference>
<feature type="signal peptide" evidence="1">
    <location>
        <begin position="1"/>
        <end position="21"/>
    </location>
</feature>
<dbReference type="InterPro" id="IPR010870">
    <property type="entry name" value="Porin_O/P"/>
</dbReference>
<reference evidence="2 3" key="1">
    <citation type="submission" date="2023-03" db="EMBL/GenBank/DDBJ databases">
        <title>Draft genome sequence of Thalassotalea insulae KCTC 62186T.</title>
        <authorList>
            <person name="Sawabe T."/>
        </authorList>
    </citation>
    <scope>NUCLEOTIDE SEQUENCE [LARGE SCALE GENOMIC DNA]</scope>
    <source>
        <strain evidence="2 3">KCTC 62186</strain>
    </source>
</reference>
<dbReference type="Gene3D" id="2.40.160.10">
    <property type="entry name" value="Porin"/>
    <property type="match status" value="1"/>
</dbReference>
<keyword evidence="3" id="KW-1185">Reference proteome</keyword>